<feature type="region of interest" description="Disordered" evidence="1">
    <location>
        <begin position="1"/>
        <end position="24"/>
    </location>
</feature>
<dbReference type="GO" id="GO:0003677">
    <property type="term" value="F:DNA binding"/>
    <property type="evidence" value="ECO:0007669"/>
    <property type="project" value="InterPro"/>
</dbReference>
<protein>
    <submittedName>
        <fullName evidence="3">Transposase</fullName>
    </submittedName>
</protein>
<dbReference type="PANTHER" id="PTHR33055:SF13">
    <property type="entry name" value="TRANSPOSASE"/>
    <property type="match status" value="1"/>
</dbReference>
<evidence type="ECO:0000259" key="2">
    <source>
        <dbReference type="Pfam" id="PF01548"/>
    </source>
</evidence>
<dbReference type="InterPro" id="IPR047650">
    <property type="entry name" value="Transpos_IS110"/>
</dbReference>
<proteinExistence type="predicted"/>
<organism evidence="3">
    <name type="scientific">Candidatus Kentrum sp. MB</name>
    <dbReference type="NCBI Taxonomy" id="2138164"/>
    <lineage>
        <taxon>Bacteria</taxon>
        <taxon>Pseudomonadati</taxon>
        <taxon>Pseudomonadota</taxon>
        <taxon>Gammaproteobacteria</taxon>
        <taxon>Candidatus Kentrum</taxon>
    </lineage>
</organism>
<accession>A0A450Y3P8</accession>
<dbReference type="GO" id="GO:0006313">
    <property type="term" value="P:DNA transposition"/>
    <property type="evidence" value="ECO:0007669"/>
    <property type="project" value="InterPro"/>
</dbReference>
<evidence type="ECO:0000313" key="3">
    <source>
        <dbReference type="EMBL" id="VFK36166.1"/>
    </source>
</evidence>
<dbReference type="PANTHER" id="PTHR33055">
    <property type="entry name" value="TRANSPOSASE FOR INSERTION SEQUENCE ELEMENT IS1111A"/>
    <property type="match status" value="1"/>
</dbReference>
<dbReference type="AlphaFoldDB" id="A0A450Y3P8"/>
<evidence type="ECO:0000256" key="1">
    <source>
        <dbReference type="SAM" id="MobiDB-lite"/>
    </source>
</evidence>
<dbReference type="EMBL" id="CAADFQ010000217">
    <property type="protein sequence ID" value="VFK36166.1"/>
    <property type="molecule type" value="Genomic_DNA"/>
</dbReference>
<sequence length="153" mass="17069">MYTKPNSVRSVRGRSRTDPNGVAGVWRFQKRPQSNGRMDRIVSTATGGEAESTGIYWKSPYAALEKQEIYALVVNARHVKQVPGRKTDLADAQWLAILVRSGLLRGSFVPPQELRVLRLISRQMQKMTGILSEKNRMHKVLADGGIRLAVVVA</sequence>
<feature type="domain" description="Transposase IS110-like N-terminal" evidence="2">
    <location>
        <begin position="51"/>
        <end position="142"/>
    </location>
</feature>
<dbReference type="Pfam" id="PF01548">
    <property type="entry name" value="DEDD_Tnp_IS110"/>
    <property type="match status" value="1"/>
</dbReference>
<reference evidence="3" key="1">
    <citation type="submission" date="2019-02" db="EMBL/GenBank/DDBJ databases">
        <authorList>
            <person name="Gruber-Vodicka R. H."/>
            <person name="Seah K. B. B."/>
        </authorList>
    </citation>
    <scope>NUCLEOTIDE SEQUENCE</scope>
    <source>
        <strain evidence="3">BECK_BZ199</strain>
    </source>
</reference>
<gene>
    <name evidence="3" type="ORF">BECKMB1821I_GA0114274_12171</name>
</gene>
<dbReference type="InterPro" id="IPR002525">
    <property type="entry name" value="Transp_IS110-like_N"/>
</dbReference>
<dbReference type="GO" id="GO:0004803">
    <property type="term" value="F:transposase activity"/>
    <property type="evidence" value="ECO:0007669"/>
    <property type="project" value="InterPro"/>
</dbReference>
<name>A0A450Y3P8_9GAMM</name>